<organism evidence="2 3">
    <name type="scientific">Rangifer tarandus platyrhynchus</name>
    <name type="common">Svalbard reindeer</name>
    <dbReference type="NCBI Taxonomy" id="3082113"/>
    <lineage>
        <taxon>Eukaryota</taxon>
        <taxon>Metazoa</taxon>
        <taxon>Chordata</taxon>
        <taxon>Craniata</taxon>
        <taxon>Vertebrata</taxon>
        <taxon>Euteleostomi</taxon>
        <taxon>Mammalia</taxon>
        <taxon>Eutheria</taxon>
        <taxon>Laurasiatheria</taxon>
        <taxon>Artiodactyla</taxon>
        <taxon>Ruminantia</taxon>
        <taxon>Pecora</taxon>
        <taxon>Cervidae</taxon>
        <taxon>Odocoileinae</taxon>
        <taxon>Rangifer</taxon>
    </lineage>
</organism>
<accession>A0ABN8XXQ2</accession>
<protein>
    <submittedName>
        <fullName evidence="2">Uncharacterized protein</fullName>
    </submittedName>
</protein>
<reference evidence="2" key="1">
    <citation type="submission" date="2023-04" db="EMBL/GenBank/DDBJ databases">
        <authorList>
            <consortium name="ELIXIR-Norway"/>
        </authorList>
    </citation>
    <scope>NUCLEOTIDE SEQUENCE [LARGE SCALE GENOMIC DNA]</scope>
</reference>
<name>A0ABN8XXQ2_RANTA</name>
<dbReference type="EMBL" id="OX459947">
    <property type="protein sequence ID" value="CAI9154157.1"/>
    <property type="molecule type" value="Genomic_DNA"/>
</dbReference>
<proteinExistence type="predicted"/>
<dbReference type="Proteomes" id="UP001176941">
    <property type="component" value="Chromosome 11"/>
</dbReference>
<evidence type="ECO:0000313" key="2">
    <source>
        <dbReference type="EMBL" id="CAI9154157.1"/>
    </source>
</evidence>
<keyword evidence="3" id="KW-1185">Reference proteome</keyword>
<feature type="region of interest" description="Disordered" evidence="1">
    <location>
        <begin position="50"/>
        <end position="121"/>
    </location>
</feature>
<evidence type="ECO:0000256" key="1">
    <source>
        <dbReference type="SAM" id="MobiDB-lite"/>
    </source>
</evidence>
<gene>
    <name evidence="2" type="ORF">MRATA1EN1_LOCUS3119</name>
</gene>
<sequence length="121" mass="12633">MNPKISLQDGRLQMEALEALCSQLSCSPNLERGQGLPGETPGDAFTLGLWNQGTPAPQVSGMRGHLHPQPLGSGGACTPGLWDQGTPASRVSGIRGHLHPRCQGSGDTYTPGVRDQGRPAP</sequence>
<evidence type="ECO:0000313" key="3">
    <source>
        <dbReference type="Proteomes" id="UP001176941"/>
    </source>
</evidence>